<dbReference type="Proteomes" id="UP000828390">
    <property type="component" value="Unassembled WGS sequence"/>
</dbReference>
<evidence type="ECO:0000256" key="1">
    <source>
        <dbReference type="SAM" id="MobiDB-lite"/>
    </source>
</evidence>
<reference evidence="2" key="2">
    <citation type="submission" date="2020-11" db="EMBL/GenBank/DDBJ databases">
        <authorList>
            <person name="McCartney M.A."/>
            <person name="Auch B."/>
            <person name="Kono T."/>
            <person name="Mallez S."/>
            <person name="Becker A."/>
            <person name="Gohl D.M."/>
            <person name="Silverstein K.A.T."/>
            <person name="Koren S."/>
            <person name="Bechman K.B."/>
            <person name="Herman A."/>
            <person name="Abrahante J.E."/>
            <person name="Garbe J."/>
        </authorList>
    </citation>
    <scope>NUCLEOTIDE SEQUENCE</scope>
    <source>
        <strain evidence="2">Duluth1</strain>
        <tissue evidence="2">Whole animal</tissue>
    </source>
</reference>
<protein>
    <submittedName>
        <fullName evidence="2">Uncharacterized protein</fullName>
    </submittedName>
</protein>
<gene>
    <name evidence="2" type="ORF">DPMN_043957</name>
</gene>
<organism evidence="2 3">
    <name type="scientific">Dreissena polymorpha</name>
    <name type="common">Zebra mussel</name>
    <name type="synonym">Mytilus polymorpha</name>
    <dbReference type="NCBI Taxonomy" id="45954"/>
    <lineage>
        <taxon>Eukaryota</taxon>
        <taxon>Metazoa</taxon>
        <taxon>Spiralia</taxon>
        <taxon>Lophotrochozoa</taxon>
        <taxon>Mollusca</taxon>
        <taxon>Bivalvia</taxon>
        <taxon>Autobranchia</taxon>
        <taxon>Heteroconchia</taxon>
        <taxon>Euheterodonta</taxon>
        <taxon>Imparidentia</taxon>
        <taxon>Neoheterodontei</taxon>
        <taxon>Myida</taxon>
        <taxon>Dreissenoidea</taxon>
        <taxon>Dreissenidae</taxon>
        <taxon>Dreissena</taxon>
    </lineage>
</organism>
<evidence type="ECO:0000313" key="2">
    <source>
        <dbReference type="EMBL" id="KAH3737374.1"/>
    </source>
</evidence>
<dbReference type="AlphaFoldDB" id="A0A9D4D3P9"/>
<feature type="compositionally biased region" description="Basic and acidic residues" evidence="1">
    <location>
        <begin position="1"/>
        <end position="20"/>
    </location>
</feature>
<comment type="caution">
    <text evidence="2">The sequence shown here is derived from an EMBL/GenBank/DDBJ whole genome shotgun (WGS) entry which is preliminary data.</text>
</comment>
<name>A0A9D4D3P9_DREPO</name>
<sequence>MAIHHADRIPPRRPDPDKTDRRNHRSRSANTIIMATRGNGQRTTRRAIRS</sequence>
<keyword evidence="3" id="KW-1185">Reference proteome</keyword>
<accession>A0A9D4D3P9</accession>
<reference evidence="2" key="1">
    <citation type="journal article" date="2019" name="bioRxiv">
        <title>The Genome of the Zebra Mussel, Dreissena polymorpha: A Resource for Invasive Species Research.</title>
        <authorList>
            <person name="McCartney M.A."/>
            <person name="Auch B."/>
            <person name="Kono T."/>
            <person name="Mallez S."/>
            <person name="Zhang Y."/>
            <person name="Obille A."/>
            <person name="Becker A."/>
            <person name="Abrahante J.E."/>
            <person name="Garbe J."/>
            <person name="Badalamenti J.P."/>
            <person name="Herman A."/>
            <person name="Mangelson H."/>
            <person name="Liachko I."/>
            <person name="Sullivan S."/>
            <person name="Sone E.D."/>
            <person name="Koren S."/>
            <person name="Silverstein K.A.T."/>
            <person name="Beckman K.B."/>
            <person name="Gohl D.M."/>
        </authorList>
    </citation>
    <scope>NUCLEOTIDE SEQUENCE</scope>
    <source>
        <strain evidence="2">Duluth1</strain>
        <tissue evidence="2">Whole animal</tissue>
    </source>
</reference>
<feature type="region of interest" description="Disordered" evidence="1">
    <location>
        <begin position="1"/>
        <end position="31"/>
    </location>
</feature>
<dbReference type="EMBL" id="JAIWYP010000011">
    <property type="protein sequence ID" value="KAH3737374.1"/>
    <property type="molecule type" value="Genomic_DNA"/>
</dbReference>
<evidence type="ECO:0000313" key="3">
    <source>
        <dbReference type="Proteomes" id="UP000828390"/>
    </source>
</evidence>
<proteinExistence type="predicted"/>